<dbReference type="AlphaFoldDB" id="A0A8H7S641"/>
<dbReference type="InterPro" id="IPR014756">
    <property type="entry name" value="Ig_E-set"/>
</dbReference>
<keyword evidence="5" id="KW-0804">Transcription</keyword>
<dbReference type="Pfam" id="PF20144">
    <property type="entry name" value="TIG_SUH"/>
    <property type="match status" value="1"/>
</dbReference>
<dbReference type="GO" id="GO:0001228">
    <property type="term" value="F:DNA-binding transcription activator activity, RNA polymerase II-specific"/>
    <property type="evidence" value="ECO:0007669"/>
    <property type="project" value="InterPro"/>
</dbReference>
<evidence type="ECO:0000313" key="11">
    <source>
        <dbReference type="Proteomes" id="UP000646827"/>
    </source>
</evidence>
<keyword evidence="4" id="KW-0238">DNA-binding</keyword>
<dbReference type="Pfam" id="PF09271">
    <property type="entry name" value="LAG1-DNAbind"/>
    <property type="match status" value="1"/>
</dbReference>
<evidence type="ECO:0000256" key="7">
    <source>
        <dbReference type="SAM" id="MobiDB-lite"/>
    </source>
</evidence>
<feature type="region of interest" description="Disordered" evidence="7">
    <location>
        <begin position="136"/>
        <end position="174"/>
    </location>
</feature>
<feature type="domain" description="Beta-trefoil DNA-binding" evidence="9">
    <location>
        <begin position="241"/>
        <end position="508"/>
    </location>
</feature>
<evidence type="ECO:0000259" key="8">
    <source>
        <dbReference type="SMART" id="SM01267"/>
    </source>
</evidence>
<evidence type="ECO:0000259" key="9">
    <source>
        <dbReference type="SMART" id="SM01268"/>
    </source>
</evidence>
<evidence type="ECO:0000256" key="4">
    <source>
        <dbReference type="ARBA" id="ARBA00023125"/>
    </source>
</evidence>
<dbReference type="InterPro" id="IPR008967">
    <property type="entry name" value="p53-like_TF_DNA-bd_sf"/>
</dbReference>
<keyword evidence="11" id="KW-1185">Reference proteome</keyword>
<reference evidence="10 11" key="1">
    <citation type="submission" date="2020-12" db="EMBL/GenBank/DDBJ databases">
        <title>Metabolic potential, ecology and presence of endohyphal bacteria is reflected in genomic diversity of Mucoromycotina.</title>
        <authorList>
            <person name="Muszewska A."/>
            <person name="Okrasinska A."/>
            <person name="Steczkiewicz K."/>
            <person name="Drgas O."/>
            <person name="Orlowska M."/>
            <person name="Perlinska-Lenart U."/>
            <person name="Aleksandrzak-Piekarczyk T."/>
            <person name="Szatraj K."/>
            <person name="Zielenkiewicz U."/>
            <person name="Pilsyk S."/>
            <person name="Malc E."/>
            <person name="Mieczkowski P."/>
            <person name="Kruszewska J.S."/>
            <person name="Biernat P."/>
            <person name="Pawlowska J."/>
        </authorList>
    </citation>
    <scope>NUCLEOTIDE SEQUENCE [LARGE SCALE GENOMIC DNA]</scope>
    <source>
        <strain evidence="10 11">CBS 142.35</strain>
    </source>
</reference>
<feature type="region of interest" description="Disordered" evidence="7">
    <location>
        <begin position="512"/>
        <end position="536"/>
    </location>
</feature>
<accession>A0A8H7S641</accession>
<dbReference type="SMART" id="SM01267">
    <property type="entry name" value="LAG1_DNAbind"/>
    <property type="match status" value="1"/>
</dbReference>
<keyword evidence="6" id="KW-0539">Nucleus</keyword>
<evidence type="ECO:0000256" key="5">
    <source>
        <dbReference type="ARBA" id="ARBA00023163"/>
    </source>
</evidence>
<protein>
    <recommendedName>
        <fullName evidence="12">LAG1-DNAbind-domain-containing protein</fullName>
    </recommendedName>
</protein>
<dbReference type="SUPFAM" id="SSF81296">
    <property type="entry name" value="E set domains"/>
    <property type="match status" value="1"/>
</dbReference>
<evidence type="ECO:0000256" key="2">
    <source>
        <dbReference type="ARBA" id="ARBA00009704"/>
    </source>
</evidence>
<evidence type="ECO:0008006" key="12">
    <source>
        <dbReference type="Google" id="ProtNLM"/>
    </source>
</evidence>
<evidence type="ECO:0000256" key="6">
    <source>
        <dbReference type="ARBA" id="ARBA00023242"/>
    </source>
</evidence>
<dbReference type="EMBL" id="JAEPRB010000087">
    <property type="protein sequence ID" value="KAG2222286.1"/>
    <property type="molecule type" value="Genomic_DNA"/>
</dbReference>
<dbReference type="GO" id="GO:0005634">
    <property type="term" value="C:nucleus"/>
    <property type="evidence" value="ECO:0007669"/>
    <property type="project" value="UniProtKB-SubCell"/>
</dbReference>
<proteinExistence type="inferred from homology"/>
<dbReference type="GO" id="GO:0000978">
    <property type="term" value="F:RNA polymerase II cis-regulatory region sequence-specific DNA binding"/>
    <property type="evidence" value="ECO:0007669"/>
    <property type="project" value="InterPro"/>
</dbReference>
<dbReference type="SUPFAM" id="SSF110217">
    <property type="entry name" value="DNA-binding protein LAG-1 (CSL)"/>
    <property type="match status" value="1"/>
</dbReference>
<dbReference type="InterPro" id="IPR015350">
    <property type="entry name" value="Beta-trefoil_DNA-bd_dom"/>
</dbReference>
<evidence type="ECO:0000256" key="1">
    <source>
        <dbReference type="ARBA" id="ARBA00004123"/>
    </source>
</evidence>
<dbReference type="InterPro" id="IPR038007">
    <property type="entry name" value="RBP-Jkappa_IPT"/>
</dbReference>
<dbReference type="SUPFAM" id="SSF49417">
    <property type="entry name" value="p53-like transcription factors"/>
    <property type="match status" value="1"/>
</dbReference>
<comment type="similarity">
    <text evidence="2">Belongs to the Su(H) family.</text>
</comment>
<keyword evidence="3" id="KW-0805">Transcription regulation</keyword>
<dbReference type="InterPro" id="IPR013783">
    <property type="entry name" value="Ig-like_fold"/>
</dbReference>
<dbReference type="Gene3D" id="2.60.40.1450">
    <property type="entry name" value="LAG1, DNA binding domain"/>
    <property type="match status" value="1"/>
</dbReference>
<feature type="compositionally biased region" description="Low complexity" evidence="7">
    <location>
        <begin position="145"/>
        <end position="158"/>
    </location>
</feature>
<dbReference type="InterPro" id="IPR036358">
    <property type="entry name" value="BTD_sf"/>
</dbReference>
<name>A0A8H7S641_9FUNG</name>
<evidence type="ECO:0000313" key="10">
    <source>
        <dbReference type="EMBL" id="KAG2222286.1"/>
    </source>
</evidence>
<sequence length="794" mass="87610">MSNVKAGVRTARMMVDAAMATKLRPQIQSYLLAADPVAMGERTVVILTGKVAQKSYGTEKRFLCPPPTVILDGASWWTNKKQEQSDSITCITTNNNSNNNNINNAPPKLMVSMSGETSETQEGQVDWFSMSGTTVGQTGFGGNTNGNNSGRNNNSLRNSFDKSSSSDRDWYRIQPRDPLAGGKCVLRQLYINDADDKRKRVECLARLQLADGTPVGTLASKPVKVISKPSKKRLSVKNMDSCIHHGTTVSLFNRIRSQTVSTKYLGVSASAGATSSTQPFMYPGQSKANHNLDGPASTSSPDGTCFIARTGSWDPFIIWLVDTTWVPHHHHERESNSPDEYIGSGASTLRNDIPYPPPPAIAAKNKTGQPLAVHYNQHIVLQCLTTGLVSPVMIIRKIDRASTVVGGANSKYYSHYNNNRSTAELSTPSGTSGGEYGDEILGDPVSQLHKVALQIVQDPSSTSQLQQQHNNDLSTNMFSNDTNNSTSPLPRVNRPATYLACLNDMVGMHRSAHDRKPIRAEPPPTPISNMSTPTSATATTNIFEPATNRAAVRRRIASTGNAADYYYGYNQQQQQQQSMYSTINFQGAVEEYHHQQHPTQHHNNYHQVTGKRSRSVSAIDQANDDIHQTTTSWSELGAFWSEDVSDSAVWTIVGTDCAKYTFWELPSIPNEDEYMDNRFLDMSLKVNQPRQVTIAPVPTLLRYSRSKGDNDGLFLSMHGESFTRDLEVWFGDVRSPRSEYRGREQLVCEVPMASELAHSVGAEWKNGGSCSVPLLLVRRNGGALYKTNKYYTFC</sequence>
<feature type="domain" description="RBP-J/Cbf11/Cbf12 DNA binding" evidence="8">
    <location>
        <begin position="43"/>
        <end position="240"/>
    </location>
</feature>
<feature type="compositionally biased region" description="Basic and acidic residues" evidence="7">
    <location>
        <begin position="164"/>
        <end position="174"/>
    </location>
</feature>
<comment type="caution">
    <text evidence="10">The sequence shown here is derived from an EMBL/GenBank/DDBJ whole genome shotgun (WGS) entry which is preliminary data.</text>
</comment>
<dbReference type="InterPro" id="IPR015351">
    <property type="entry name" value="RBP-J/Cbf11/Cbf12_DNA-bd"/>
</dbReference>
<evidence type="ECO:0000256" key="3">
    <source>
        <dbReference type="ARBA" id="ARBA00023015"/>
    </source>
</evidence>
<dbReference type="OrthoDB" id="5600360at2759"/>
<dbReference type="SMART" id="SM01268">
    <property type="entry name" value="BTD"/>
    <property type="match status" value="1"/>
</dbReference>
<dbReference type="Gene3D" id="2.80.10.50">
    <property type="match status" value="1"/>
</dbReference>
<organism evidence="10 11">
    <name type="scientific">Circinella minor</name>
    <dbReference type="NCBI Taxonomy" id="1195481"/>
    <lineage>
        <taxon>Eukaryota</taxon>
        <taxon>Fungi</taxon>
        <taxon>Fungi incertae sedis</taxon>
        <taxon>Mucoromycota</taxon>
        <taxon>Mucoromycotina</taxon>
        <taxon>Mucoromycetes</taxon>
        <taxon>Mucorales</taxon>
        <taxon>Lichtheimiaceae</taxon>
        <taxon>Circinella</taxon>
    </lineage>
</organism>
<dbReference type="InterPro" id="IPR040159">
    <property type="entry name" value="CLS_fam"/>
</dbReference>
<gene>
    <name evidence="10" type="ORF">INT45_006965</name>
</gene>
<comment type="subcellular location">
    <subcellularLocation>
        <location evidence="1">Nucleus</location>
    </subcellularLocation>
</comment>
<dbReference type="Gene3D" id="2.60.40.10">
    <property type="entry name" value="Immunoglobulins"/>
    <property type="match status" value="1"/>
</dbReference>
<dbReference type="InterPro" id="IPR037095">
    <property type="entry name" value="RBP-J/Cbf11_DNA-bd_sf"/>
</dbReference>
<feature type="compositionally biased region" description="Polar residues" evidence="7">
    <location>
        <begin position="527"/>
        <end position="536"/>
    </location>
</feature>
<dbReference type="Proteomes" id="UP000646827">
    <property type="component" value="Unassembled WGS sequence"/>
</dbReference>
<dbReference type="PANTHER" id="PTHR10665">
    <property type="entry name" value="RECOMBINING BINDING PROTEIN SUPPRESSOR OF HAIRLESS"/>
    <property type="match status" value="1"/>
</dbReference>